<dbReference type="OrthoDB" id="45365at2759"/>
<evidence type="ECO:0000313" key="5">
    <source>
        <dbReference type="EMBL" id="GCB71173.1"/>
    </source>
</evidence>
<evidence type="ECO:0000256" key="1">
    <source>
        <dbReference type="ARBA" id="ARBA00022441"/>
    </source>
</evidence>
<feature type="region of interest" description="Disordered" evidence="3">
    <location>
        <begin position="496"/>
        <end position="532"/>
    </location>
</feature>
<feature type="domain" description="BTB" evidence="4">
    <location>
        <begin position="312"/>
        <end position="372"/>
    </location>
</feature>
<keyword evidence="1" id="KW-0880">Kelch repeat</keyword>
<organism evidence="5 6">
    <name type="scientific">Scyliorhinus torazame</name>
    <name type="common">Cloudy catshark</name>
    <name type="synonym">Catulus torazame</name>
    <dbReference type="NCBI Taxonomy" id="75743"/>
    <lineage>
        <taxon>Eukaryota</taxon>
        <taxon>Metazoa</taxon>
        <taxon>Chordata</taxon>
        <taxon>Craniata</taxon>
        <taxon>Vertebrata</taxon>
        <taxon>Chondrichthyes</taxon>
        <taxon>Elasmobranchii</taxon>
        <taxon>Galeomorphii</taxon>
        <taxon>Galeoidea</taxon>
        <taxon>Carcharhiniformes</taxon>
        <taxon>Scyliorhinidae</taxon>
        <taxon>Scyliorhinus</taxon>
    </lineage>
</organism>
<feature type="compositionally biased region" description="Pro residues" evidence="3">
    <location>
        <begin position="297"/>
        <end position="312"/>
    </location>
</feature>
<dbReference type="Gene3D" id="3.30.710.10">
    <property type="entry name" value="Potassium Channel Kv1.1, Chain A"/>
    <property type="match status" value="1"/>
</dbReference>
<dbReference type="Pfam" id="PF00651">
    <property type="entry name" value="BTB"/>
    <property type="match status" value="1"/>
</dbReference>
<dbReference type="InterPro" id="IPR000210">
    <property type="entry name" value="BTB/POZ_dom"/>
</dbReference>
<feature type="region of interest" description="Disordered" evidence="3">
    <location>
        <begin position="292"/>
        <end position="312"/>
    </location>
</feature>
<sequence>MAQSGQDLFIVTGAAHLQKSENFDLKSLLTGTPGSPYPGQNNGVNAEKHRNGQTQAVVHNKTVDVARAGLQKAPPVLLEQQSGEKSRCWAENDLQEKLCPGRLQPTGYSPGAEGDVQCRESSGCAASSSREVGEECSGAAEAGIGQEGEIADTAGRLPQGAGGQAEGRTGEDEGGGSGVGNAQGLGAGMDTPGQAAGERLNGGGGGASPAPEAGGEELQEEELSPGDSSSCSFGSSLCFSAPSGDEREPGSAAVGAAGGVVKSQRQLINNSLGPGQEEGRVAPLTYWSLEAASSAPPASPPSPASPPAPPEPDLVIEVSGRRIRAHKAVLAERSDFFRARLSRQFLSLRGLSFEALRLLLDYSYGAGMAARADNAAELIAGAQYLQMPCAVHSAVDSLKGQLELGNCLELLGLAKRQRLPELREAAYRFMSDHYLRVLREPAVYGRLSGAERELILRQRTAQAPARSAAAASASSSADGSAGERCLVLADVNEVFERPSPGASRPASREGSRSQSPEAGPSPEPPGGAPARWLYRHDPAADRWRRLSPIPEAAADTRGCGLCTLHNYLFVAGGLRGSGPRARPSDRVFSYNPATGDWAELRPMRQARSQLKLVALDGQLYAIGGECLFSVERYDPRADRWSPAAPLPRGGFAVAHQAAACAGYIYVSGGSLFYRLLRYDPRRDEWQECPCSSSRRRSADMVALGRWLYRFDQERESRAVAVSRYNTVARLWSECGSLLPSASPSQPFRCAPMGRDIYCVNRACVLRCTLAEEDEDRAGPGPLQSRELKPCVEGKGLLFPVVLTFPDRSPASLHSKVP</sequence>
<keyword evidence="2" id="KW-0677">Repeat</keyword>
<accession>A0A401PDH5</accession>
<dbReference type="InterPro" id="IPR052310">
    <property type="entry name" value="Kelch/BTB_domain_protein"/>
</dbReference>
<dbReference type="PANTHER" id="PTHR45972:SF5">
    <property type="entry name" value="KELCH DOMAIN-CONTAINING PROTEIN 7B"/>
    <property type="match status" value="1"/>
</dbReference>
<evidence type="ECO:0000259" key="4">
    <source>
        <dbReference type="PROSITE" id="PS50097"/>
    </source>
</evidence>
<dbReference type="OMA" id="AYKYMSD"/>
<dbReference type="PROSITE" id="PS50097">
    <property type="entry name" value="BTB"/>
    <property type="match status" value="1"/>
</dbReference>
<dbReference type="InterPro" id="IPR011333">
    <property type="entry name" value="SKP1/BTB/POZ_sf"/>
</dbReference>
<feature type="compositionally biased region" description="Gly residues" evidence="3">
    <location>
        <begin position="175"/>
        <end position="187"/>
    </location>
</feature>
<dbReference type="CDD" id="cd18484">
    <property type="entry name" value="BACK_KBTBD11_CMLAP"/>
    <property type="match status" value="1"/>
</dbReference>
<dbReference type="SUPFAM" id="SSF117281">
    <property type="entry name" value="Kelch motif"/>
    <property type="match status" value="1"/>
</dbReference>
<dbReference type="Gene3D" id="2.120.10.80">
    <property type="entry name" value="Kelch-type beta propeller"/>
    <property type="match status" value="1"/>
</dbReference>
<keyword evidence="6" id="KW-1185">Reference proteome</keyword>
<feature type="compositionally biased region" description="Acidic residues" evidence="3">
    <location>
        <begin position="214"/>
        <end position="224"/>
    </location>
</feature>
<dbReference type="PANTHER" id="PTHR45972">
    <property type="entry name" value="BTB_2 DOMAIN-CONTAINING PROTEIN"/>
    <property type="match status" value="1"/>
</dbReference>
<gene>
    <name evidence="5" type="ORF">scyTo_0001482</name>
</gene>
<proteinExistence type="predicted"/>
<reference evidence="5 6" key="1">
    <citation type="journal article" date="2018" name="Nat. Ecol. Evol.">
        <title>Shark genomes provide insights into elasmobranch evolution and the origin of vertebrates.</title>
        <authorList>
            <person name="Hara Y"/>
            <person name="Yamaguchi K"/>
            <person name="Onimaru K"/>
            <person name="Kadota M"/>
            <person name="Koyanagi M"/>
            <person name="Keeley SD"/>
            <person name="Tatsumi K"/>
            <person name="Tanaka K"/>
            <person name="Motone F"/>
            <person name="Kageyama Y"/>
            <person name="Nozu R"/>
            <person name="Adachi N"/>
            <person name="Nishimura O"/>
            <person name="Nakagawa R"/>
            <person name="Tanegashima C"/>
            <person name="Kiyatake I"/>
            <person name="Matsumoto R"/>
            <person name="Murakumo K"/>
            <person name="Nishida K"/>
            <person name="Terakita A"/>
            <person name="Kuratani S"/>
            <person name="Sato K"/>
            <person name="Hyodo S Kuraku.S."/>
        </authorList>
    </citation>
    <scope>NUCLEOTIDE SEQUENCE [LARGE SCALE GENOMIC DNA]</scope>
</reference>
<protein>
    <recommendedName>
        <fullName evidence="4">BTB domain-containing protein</fullName>
    </recommendedName>
</protein>
<name>A0A401PDH5_SCYTO</name>
<comment type="caution">
    <text evidence="5">The sequence shown here is derived from an EMBL/GenBank/DDBJ whole genome shotgun (WGS) entry which is preliminary data.</text>
</comment>
<dbReference type="EMBL" id="BFAA01000335">
    <property type="protein sequence ID" value="GCB71173.1"/>
    <property type="molecule type" value="Genomic_DNA"/>
</dbReference>
<dbReference type="InterPro" id="IPR015915">
    <property type="entry name" value="Kelch-typ_b-propeller"/>
</dbReference>
<dbReference type="SMART" id="SM00225">
    <property type="entry name" value="BTB"/>
    <property type="match status" value="1"/>
</dbReference>
<dbReference type="SMART" id="SM00612">
    <property type="entry name" value="Kelch"/>
    <property type="match status" value="3"/>
</dbReference>
<dbReference type="SUPFAM" id="SSF54695">
    <property type="entry name" value="POZ domain"/>
    <property type="match status" value="1"/>
</dbReference>
<dbReference type="Proteomes" id="UP000288216">
    <property type="component" value="Unassembled WGS sequence"/>
</dbReference>
<feature type="region of interest" description="Disordered" evidence="3">
    <location>
        <begin position="146"/>
        <end position="233"/>
    </location>
</feature>
<dbReference type="AlphaFoldDB" id="A0A401PDH5"/>
<dbReference type="InterPro" id="IPR006652">
    <property type="entry name" value="Kelch_1"/>
</dbReference>
<evidence type="ECO:0000256" key="3">
    <source>
        <dbReference type="SAM" id="MobiDB-lite"/>
    </source>
</evidence>
<evidence type="ECO:0000313" key="6">
    <source>
        <dbReference type="Proteomes" id="UP000288216"/>
    </source>
</evidence>
<dbReference type="STRING" id="75743.A0A401PDH5"/>
<dbReference type="Pfam" id="PF01344">
    <property type="entry name" value="Kelch_1"/>
    <property type="match status" value="2"/>
</dbReference>
<evidence type="ECO:0000256" key="2">
    <source>
        <dbReference type="ARBA" id="ARBA00022737"/>
    </source>
</evidence>